<dbReference type="InterPro" id="IPR046849">
    <property type="entry name" value="E2_motif"/>
</dbReference>
<dbReference type="NCBIfam" id="TIGR00756">
    <property type="entry name" value="PPR"/>
    <property type="match status" value="4"/>
</dbReference>
<feature type="repeat" description="PPR" evidence="3">
    <location>
        <begin position="374"/>
        <end position="408"/>
    </location>
</feature>
<keyword evidence="2" id="KW-0809">Transit peptide</keyword>
<dbReference type="InterPro" id="IPR048670">
    <property type="entry name" value="IF5A-like_N"/>
</dbReference>
<evidence type="ECO:0008006" key="9">
    <source>
        <dbReference type="Google" id="ProtNLM"/>
    </source>
</evidence>
<dbReference type="PANTHER" id="PTHR47926">
    <property type="entry name" value="PENTATRICOPEPTIDE REPEAT-CONTAINING PROTEIN"/>
    <property type="match status" value="1"/>
</dbReference>
<dbReference type="Pfam" id="PF20430">
    <property type="entry name" value="Eplus_motif"/>
    <property type="match status" value="1"/>
</dbReference>
<dbReference type="Pfam" id="PF13041">
    <property type="entry name" value="PPR_2"/>
    <property type="match status" value="2"/>
</dbReference>
<evidence type="ECO:0000256" key="3">
    <source>
        <dbReference type="PROSITE-ProRule" id="PRU00708"/>
    </source>
</evidence>
<sequence>MSDSEEHHFESKADAGASKTYPQQAGAIRKSGYIVIKNRPCKISLCCPPMSTTGAVLPSPTRHSSAGGQHAALTADRAAALLAGCASARRASELHAAAVRSGVDRDKAVDFRLQRAYAASGRLDLAVVLLRRAPDPTAVFYTSAIHAHSSRGLHLAALALLSDMLTRGLLPTSHTLSASLPACNGGRSGVAVGRALHGYAVKLALSGDSYVATALLGMYARAGDAAAARALFDEMQPDPHVVSVTAMLTCYAKMGALDDARSLFDGLPNKDFICWNAMMDGYTQHGRPSEALRLFRGMLRSGVEPDEVSVVLALSAVAQLGTTESGRWLHSFVKNSPRVRLNARVGTALIDMYYKCGSLEDAVSVFDGLNDDKDIVVWNAMINGYAMHGHSRKAVEMFNQVRAQGLWPTDITFIGVLNACSHSGLVDEGRKFFESMEQEYGIEPKIEHYGCMVDLLGRAGFVEEAFELVQSMKSIKPDAVMWVSLLAACRLHKNMALGQRIADYLVANGLANSGMYILLSNIYAAVGNWQEVGRVRSMMKASGIQKEPGCSAIEIGRQVTEFVAGDTSHPRTDEIYAKLEEVNGLVKEHGHVPQTELVLHDLDEPTKEKALAVHSEKLAVAFGLISTPPGATIKIFKNLRACADCHAVLKLVSRITGRKIVFRDRNRFHHFVDGACTCGDYW</sequence>
<evidence type="ECO:0000313" key="7">
    <source>
        <dbReference type="EMBL" id="KAF8695564.1"/>
    </source>
</evidence>
<dbReference type="InterPro" id="IPR011990">
    <property type="entry name" value="TPR-like_helical_dom_sf"/>
</dbReference>
<dbReference type="PANTHER" id="PTHR47926:SF456">
    <property type="entry name" value="PENTATRICOPEPTIDE REPEAT-CONTAINING PROTEIN ELI1, CHLOROPLASTIC"/>
    <property type="match status" value="1"/>
</dbReference>
<protein>
    <recommendedName>
        <fullName evidence="9">DYW domain-containing protein</fullName>
    </recommendedName>
</protein>
<feature type="region of interest" description="Disordered" evidence="4">
    <location>
        <begin position="1"/>
        <end position="21"/>
    </location>
</feature>
<dbReference type="Pfam" id="PF01535">
    <property type="entry name" value="PPR"/>
    <property type="match status" value="5"/>
</dbReference>
<evidence type="ECO:0000256" key="2">
    <source>
        <dbReference type="ARBA" id="ARBA00022946"/>
    </source>
</evidence>
<dbReference type="Pfam" id="PF20431">
    <property type="entry name" value="E_motif"/>
    <property type="match status" value="1"/>
</dbReference>
<name>A0A835EHB0_9POAL</name>
<dbReference type="EMBL" id="JACEFO010001886">
    <property type="protein sequence ID" value="KAF8695564.1"/>
    <property type="molecule type" value="Genomic_DNA"/>
</dbReference>
<dbReference type="Proteomes" id="UP000636709">
    <property type="component" value="Unassembled WGS sequence"/>
</dbReference>
<dbReference type="SUPFAM" id="SSF50104">
    <property type="entry name" value="Translation proteins SH3-like domain"/>
    <property type="match status" value="1"/>
</dbReference>
<dbReference type="InterPro" id="IPR046960">
    <property type="entry name" value="PPR_At4g14850-like_plant"/>
</dbReference>
<feature type="repeat" description="PPR" evidence="3">
    <location>
        <begin position="271"/>
        <end position="305"/>
    </location>
</feature>
<dbReference type="InterPro" id="IPR046848">
    <property type="entry name" value="E_motif"/>
</dbReference>
<gene>
    <name evidence="7" type="ORF">HU200_037413</name>
</gene>
<feature type="domain" description="Translation initiation factor 5A-like N-terminal" evidence="6">
    <location>
        <begin position="18"/>
        <end position="44"/>
    </location>
</feature>
<dbReference type="FunFam" id="1.25.40.10:FF:000031">
    <property type="entry name" value="Pentatricopeptide repeat-containing protein mitochondrial"/>
    <property type="match status" value="1"/>
</dbReference>
<proteinExistence type="predicted"/>
<keyword evidence="1" id="KW-0677">Repeat</keyword>
<dbReference type="FunFam" id="1.25.40.10:FF:000939">
    <property type="entry name" value="Pentatricopeptide repeat-containing protein ELI1, chloroplastic"/>
    <property type="match status" value="1"/>
</dbReference>
<dbReference type="InterPro" id="IPR002885">
    <property type="entry name" value="PPR_rpt"/>
</dbReference>
<evidence type="ECO:0000259" key="6">
    <source>
        <dbReference type="Pfam" id="PF21485"/>
    </source>
</evidence>
<evidence type="ECO:0000256" key="4">
    <source>
        <dbReference type="SAM" id="MobiDB-lite"/>
    </source>
</evidence>
<dbReference type="InterPro" id="IPR014722">
    <property type="entry name" value="Rib_uL2_dom2"/>
</dbReference>
<reference evidence="7" key="1">
    <citation type="submission" date="2020-07" db="EMBL/GenBank/DDBJ databases">
        <title>Genome sequence and genetic diversity analysis of an under-domesticated orphan crop, white fonio (Digitaria exilis).</title>
        <authorList>
            <person name="Bennetzen J.L."/>
            <person name="Chen S."/>
            <person name="Ma X."/>
            <person name="Wang X."/>
            <person name="Yssel A.E.J."/>
            <person name="Chaluvadi S.R."/>
            <person name="Johnson M."/>
            <person name="Gangashetty P."/>
            <person name="Hamidou F."/>
            <person name="Sanogo M.D."/>
            <person name="Zwaenepoel A."/>
            <person name="Wallace J."/>
            <person name="Van De Peer Y."/>
            <person name="Van Deynze A."/>
        </authorList>
    </citation>
    <scope>NUCLEOTIDE SEQUENCE</scope>
    <source>
        <tissue evidence="7">Leaves</tissue>
    </source>
</reference>
<feature type="domain" description="DYW" evidence="5">
    <location>
        <begin position="590"/>
        <end position="682"/>
    </location>
</feature>
<evidence type="ECO:0000259" key="5">
    <source>
        <dbReference type="Pfam" id="PF14432"/>
    </source>
</evidence>
<dbReference type="PROSITE" id="PS51375">
    <property type="entry name" value="PPR"/>
    <property type="match status" value="3"/>
</dbReference>
<feature type="repeat" description="PPR" evidence="3">
    <location>
        <begin position="137"/>
        <end position="171"/>
    </location>
</feature>
<dbReference type="GO" id="GO:0009451">
    <property type="term" value="P:RNA modification"/>
    <property type="evidence" value="ECO:0007669"/>
    <property type="project" value="InterPro"/>
</dbReference>
<dbReference type="AlphaFoldDB" id="A0A835EHB0"/>
<dbReference type="FunFam" id="1.25.40.10:FF:000454">
    <property type="entry name" value="Pentatricopeptide repeat-containing protein At3g47530"/>
    <property type="match status" value="1"/>
</dbReference>
<accession>A0A835EHB0</accession>
<dbReference type="Gene3D" id="1.25.40.10">
    <property type="entry name" value="Tetratricopeptide repeat domain"/>
    <property type="match status" value="3"/>
</dbReference>
<dbReference type="GO" id="GO:0003723">
    <property type="term" value="F:RNA binding"/>
    <property type="evidence" value="ECO:0007669"/>
    <property type="project" value="InterPro"/>
</dbReference>
<feature type="compositionally biased region" description="Basic and acidic residues" evidence="4">
    <location>
        <begin position="1"/>
        <end position="13"/>
    </location>
</feature>
<dbReference type="Pfam" id="PF21485">
    <property type="entry name" value="IF5A-like_N"/>
    <property type="match status" value="1"/>
</dbReference>
<dbReference type="Gene3D" id="2.30.30.30">
    <property type="match status" value="1"/>
</dbReference>
<dbReference type="OrthoDB" id="185373at2759"/>
<organism evidence="7 8">
    <name type="scientific">Digitaria exilis</name>
    <dbReference type="NCBI Taxonomy" id="1010633"/>
    <lineage>
        <taxon>Eukaryota</taxon>
        <taxon>Viridiplantae</taxon>
        <taxon>Streptophyta</taxon>
        <taxon>Embryophyta</taxon>
        <taxon>Tracheophyta</taxon>
        <taxon>Spermatophyta</taxon>
        <taxon>Magnoliopsida</taxon>
        <taxon>Liliopsida</taxon>
        <taxon>Poales</taxon>
        <taxon>Poaceae</taxon>
        <taxon>PACMAD clade</taxon>
        <taxon>Panicoideae</taxon>
        <taxon>Panicodae</taxon>
        <taxon>Paniceae</taxon>
        <taxon>Anthephorinae</taxon>
        <taxon>Digitaria</taxon>
    </lineage>
</organism>
<dbReference type="GO" id="GO:0008270">
    <property type="term" value="F:zinc ion binding"/>
    <property type="evidence" value="ECO:0007669"/>
    <property type="project" value="InterPro"/>
</dbReference>
<comment type="caution">
    <text evidence="7">The sequence shown here is derived from an EMBL/GenBank/DDBJ whole genome shotgun (WGS) entry which is preliminary data.</text>
</comment>
<dbReference type="InterPro" id="IPR032867">
    <property type="entry name" value="DYW_dom"/>
</dbReference>
<evidence type="ECO:0000256" key="1">
    <source>
        <dbReference type="ARBA" id="ARBA00022737"/>
    </source>
</evidence>
<dbReference type="Pfam" id="PF14432">
    <property type="entry name" value="DYW_deaminase"/>
    <property type="match status" value="1"/>
</dbReference>
<keyword evidence="8" id="KW-1185">Reference proteome</keyword>
<evidence type="ECO:0000313" key="8">
    <source>
        <dbReference type="Proteomes" id="UP000636709"/>
    </source>
</evidence>
<dbReference type="FunFam" id="1.25.40.10:FF:000531">
    <property type="entry name" value="Pentatricopeptide repeat-containing protein"/>
    <property type="match status" value="1"/>
</dbReference>
<dbReference type="InterPro" id="IPR008991">
    <property type="entry name" value="Translation_prot_SH3-like_sf"/>
</dbReference>